<evidence type="ECO:0000313" key="3">
    <source>
        <dbReference type="Proteomes" id="UP000178175"/>
    </source>
</evidence>
<evidence type="ECO:0000256" key="1">
    <source>
        <dbReference type="SAM" id="Phobius"/>
    </source>
</evidence>
<dbReference type="AlphaFoldDB" id="A0A1G2TJM4"/>
<proteinExistence type="predicted"/>
<protein>
    <submittedName>
        <fullName evidence="2">Uncharacterized protein</fullName>
    </submittedName>
</protein>
<evidence type="ECO:0000313" key="2">
    <source>
        <dbReference type="EMBL" id="OHA96821.1"/>
    </source>
</evidence>
<organism evidence="2 3">
    <name type="scientific">Candidatus Zambryskibacteria bacterium RIFCSPHIGHO2_02_FULL_43_14</name>
    <dbReference type="NCBI Taxonomy" id="1802748"/>
    <lineage>
        <taxon>Bacteria</taxon>
        <taxon>Candidatus Zambryskiibacteriota</taxon>
    </lineage>
</organism>
<keyword evidence="1" id="KW-1133">Transmembrane helix</keyword>
<reference evidence="2 3" key="1">
    <citation type="journal article" date="2016" name="Nat. Commun.">
        <title>Thousands of microbial genomes shed light on interconnected biogeochemical processes in an aquifer system.</title>
        <authorList>
            <person name="Anantharaman K."/>
            <person name="Brown C.T."/>
            <person name="Hug L.A."/>
            <person name="Sharon I."/>
            <person name="Castelle C.J."/>
            <person name="Probst A.J."/>
            <person name="Thomas B.C."/>
            <person name="Singh A."/>
            <person name="Wilkins M.J."/>
            <person name="Karaoz U."/>
            <person name="Brodie E.L."/>
            <person name="Williams K.H."/>
            <person name="Hubbard S.S."/>
            <person name="Banfield J.F."/>
        </authorList>
    </citation>
    <scope>NUCLEOTIDE SEQUENCE [LARGE SCALE GENOMIC DNA]</scope>
</reference>
<keyword evidence="1" id="KW-0472">Membrane</keyword>
<name>A0A1G2TJM4_9BACT</name>
<comment type="caution">
    <text evidence="2">The sequence shown here is derived from an EMBL/GenBank/DDBJ whole genome shotgun (WGS) entry which is preliminary data.</text>
</comment>
<feature type="transmembrane region" description="Helical" evidence="1">
    <location>
        <begin position="6"/>
        <end position="23"/>
    </location>
</feature>
<dbReference type="EMBL" id="MHVR01000004">
    <property type="protein sequence ID" value="OHA96821.1"/>
    <property type="molecule type" value="Genomic_DNA"/>
</dbReference>
<keyword evidence="1" id="KW-0812">Transmembrane</keyword>
<dbReference type="Proteomes" id="UP000178175">
    <property type="component" value="Unassembled WGS sequence"/>
</dbReference>
<gene>
    <name evidence="2" type="ORF">A3C70_00510</name>
</gene>
<sequence>MNRGFIGKFVLIIIALAALKYFFDWSVFDAASSEQGRKTISYIREVLDTAWSYIKVPATILWQKTLGLLPFSLNFYENN</sequence>
<accession>A0A1G2TJM4</accession>